<dbReference type="Pfam" id="PF12937">
    <property type="entry name" value="F-box-like"/>
    <property type="match status" value="1"/>
</dbReference>
<feature type="compositionally biased region" description="Low complexity" evidence="6">
    <location>
        <begin position="1674"/>
        <end position="1685"/>
    </location>
</feature>
<dbReference type="PANTHER" id="PTHR43791:SF27">
    <property type="entry name" value="TRANSPORTER, PUTATIVE (AFU_ORTHOLOGUE AFUA_2G15730)-RELATED"/>
    <property type="match status" value="1"/>
</dbReference>
<dbReference type="PROSITE" id="PS50181">
    <property type="entry name" value="FBOX"/>
    <property type="match status" value="1"/>
</dbReference>
<evidence type="ECO:0000256" key="7">
    <source>
        <dbReference type="SAM" id="Phobius"/>
    </source>
</evidence>
<dbReference type="InterPro" id="IPR036322">
    <property type="entry name" value="WD40_repeat_dom_sf"/>
</dbReference>
<feature type="region of interest" description="Disordered" evidence="6">
    <location>
        <begin position="1668"/>
        <end position="1701"/>
    </location>
</feature>
<evidence type="ECO:0000256" key="5">
    <source>
        <dbReference type="ARBA" id="ARBA00023136"/>
    </source>
</evidence>
<evidence type="ECO:0000313" key="10">
    <source>
        <dbReference type="Proteomes" id="UP000294003"/>
    </source>
</evidence>
<sequence>MAADDSDAAASPFSSDSSVPTSAHLTPDSDSDSGADTEGGEDRRGLPPGDKGDLGVHHLGITGDGVYELQDMRGTAYQEEGHSSGGGGGRRRISGSTVASLQLYTPDEEKAVIRKFDRRLVLFLSLCYMLAFLDRSSAPLSLSPPLFERAHIGNARIAGMEEDLQTQPPRDEWYDWALTSFYLAYIGFEWMSLLWKIIPAHIYVAAIVASWGITASLQSVCTSYPVLIFLRTMLGIGEAAFTGVPFYLSFFFKRHELAFRTAIFISAAPLATTFASSLAWLILKVGEASPIAPWRLLFLLEGFPSVVVATIAWSVIPDSPDAAPYLTAREKKVARLRLRHEKPRRKGSSAAADAKAAGGLKSRDVLSVLVDPKAWIAAAMLFLANMAYSSLPVFLPTILNEMGYSALESQGLAAPPYLLAFVAVLATARLSDRARSRTPFVVAHALASAAGYGLLALAQPLGLGPGLRYAAVYPAATGFFSVVVIAIAWSVNNQASASRRGGGFALLQLVGQCGPLVGVRLYPRRHAPFYTPGMAACAVAMAAVALLALLLRFYLAHLNRRLDEDDEEKVAGADAGAEEAQGLSANYSLKLPSLYFMQQGPSETLENLQNRTDTHLTGFSIQHGCLHHNPSGSALDSLQRQERFGSLSPQSVRDPLAHGVDPDFLDERLRGLNVPAPSSTGRPAPRGQRISEYENALALSTPRKALGFTVVKRADAESGGFQLSDFPNEILTHILSHLHPDSHASVALVSKRFYSLVTTPHAWRMAFQRFFPGQDALAGTGRAKDGAREPDDTDAVRSETRYFTRLTPHASWRSEYLLRTRLLRSLARGKPGTNLGGVGSSPRNAQSSKKSSAVLTYNTKLPAMVTHLHATFAPSGKKAPRVLQGAADLCVASASDPTTGRVEKWGLDDPFAFAQPDEVVPQLLPYGVGEGPAVVPNVMDISQPYGVVGGEGFPGGRVFYRPSNEYRGKYLGQTNSVVEAHPDIPKIPELSEGICSVWITKSSAVPSLTQSMVGIMTGSSLGVVTTYALGYDPSGPRYANGEITARWVLSPGVPIVALQVDDNYSQKRKALGRLWAVALNALGEVYYLTQPPTPPATKSKADDSTKLAWHAGRSAYWQLVEATRRQARPDELDKNAVRGAYSPRSPSNGMNLKKEQLVAEAREIERFLRYKPSHFRKVCTGWDMRRRLEVDFAGDDEHGAGESIFVINCGIEEDQTSSILRYSRSVTQSSRQSEQSASPVESPLVTPVAPSIFGGSSPKPISPKPTGSSPPENAVSSSAMESPTLQNLAEPEMDDWTETSFCSKDVGHVQITTSSVDCSSLAIVARFEDPVTNAVTPSNVPATPTGQSSSDIPGRRARLFGVGTDTGKIVLWNMRAAHVSDGVQPVRIIRTESPQVSCLALSASYLVHGGSDGLVQAWDPLASTLEPVRTLNSRSPGRLPRHILTVNPALRNSNLSTVGAIHLDPGPTILRGIVAFGAFVRYWSYSSSGQATGRKRRLRHSDVHGRTTGRRHGGGVKGYIAAEAEELRAEEEIEARERTRLRARFGVGLADLTEEEALQYAEMISQEAFLLDEQRRTSASDTGSAADFDTTSTTSSADTITPDPSMTSFSPPVASSGPSVQATNEESDFELQIQAALRLSLLESADDAGQSAQGNSSGEFEFPIIYKEKQGKRPSSTPPSSSHSPMLQRAGSSSRAVVTDPDADDDLQFALKLSLAEEESRKASLAEFGPKDQFPPLESRVAGKGKRKAV</sequence>
<dbReference type="EMBL" id="QJNS01000747">
    <property type="protein sequence ID" value="RYO73831.1"/>
    <property type="molecule type" value="Genomic_DNA"/>
</dbReference>
<dbReference type="InterPro" id="IPR036259">
    <property type="entry name" value="MFS_trans_sf"/>
</dbReference>
<dbReference type="SUPFAM" id="SSF81383">
    <property type="entry name" value="F-box domain"/>
    <property type="match status" value="1"/>
</dbReference>
<feature type="region of interest" description="Disordered" evidence="6">
    <location>
        <begin position="829"/>
        <end position="852"/>
    </location>
</feature>
<feature type="transmembrane region" description="Helical" evidence="7">
    <location>
        <begin position="411"/>
        <end position="428"/>
    </location>
</feature>
<dbReference type="CDD" id="cd09917">
    <property type="entry name" value="F-box_SF"/>
    <property type="match status" value="1"/>
</dbReference>
<feature type="transmembrane region" description="Helical" evidence="7">
    <location>
        <begin position="470"/>
        <end position="491"/>
    </location>
</feature>
<feature type="compositionally biased region" description="Low complexity" evidence="6">
    <location>
        <begin position="1579"/>
        <end position="1601"/>
    </location>
</feature>
<dbReference type="PANTHER" id="PTHR43791">
    <property type="entry name" value="PERMEASE-RELATED"/>
    <property type="match status" value="1"/>
</dbReference>
<evidence type="ECO:0000256" key="4">
    <source>
        <dbReference type="ARBA" id="ARBA00022989"/>
    </source>
</evidence>
<feature type="transmembrane region" description="Helical" evidence="7">
    <location>
        <begin position="440"/>
        <end position="458"/>
    </location>
</feature>
<keyword evidence="10" id="KW-1185">Reference proteome</keyword>
<comment type="subcellular location">
    <subcellularLocation>
        <location evidence="1">Membrane</location>
        <topology evidence="1">Multi-pass membrane protein</topology>
    </subcellularLocation>
</comment>
<feature type="region of interest" description="Disordered" evidence="6">
    <location>
        <begin position="1721"/>
        <end position="1750"/>
    </location>
</feature>
<reference evidence="9 10" key="1">
    <citation type="submission" date="2018-06" db="EMBL/GenBank/DDBJ databases">
        <title>Complete Genomes of Monosporascus.</title>
        <authorList>
            <person name="Robinson A.J."/>
            <person name="Natvig D.O."/>
        </authorList>
    </citation>
    <scope>NUCLEOTIDE SEQUENCE [LARGE SCALE GENOMIC DNA]</scope>
    <source>
        <strain evidence="9 10">CBS 609.92</strain>
    </source>
</reference>
<dbReference type="SUPFAM" id="SSF50978">
    <property type="entry name" value="WD40 repeat-like"/>
    <property type="match status" value="1"/>
</dbReference>
<feature type="compositionally biased region" description="Low complexity" evidence="6">
    <location>
        <begin position="8"/>
        <end position="23"/>
    </location>
</feature>
<feature type="compositionally biased region" description="Low complexity" evidence="6">
    <location>
        <begin position="1250"/>
        <end position="1271"/>
    </location>
</feature>
<feature type="region of interest" description="Disordered" evidence="6">
    <location>
        <begin position="1335"/>
        <end position="1355"/>
    </location>
</feature>
<feature type="region of interest" description="Disordered" evidence="6">
    <location>
        <begin position="1494"/>
        <end position="1515"/>
    </location>
</feature>
<dbReference type="InterPro" id="IPR001810">
    <property type="entry name" value="F-box_dom"/>
</dbReference>
<dbReference type="Gene3D" id="1.20.1250.20">
    <property type="entry name" value="MFS general substrate transporter like domains"/>
    <property type="match status" value="2"/>
</dbReference>
<feature type="transmembrane region" description="Helical" evidence="7">
    <location>
        <begin position="262"/>
        <end position="282"/>
    </location>
</feature>
<proteinExistence type="predicted"/>
<feature type="compositionally biased region" description="Basic and acidic residues" evidence="6">
    <location>
        <begin position="40"/>
        <end position="56"/>
    </location>
</feature>
<evidence type="ECO:0000259" key="8">
    <source>
        <dbReference type="PROSITE" id="PS50181"/>
    </source>
</evidence>
<feature type="transmembrane region" description="Helical" evidence="7">
    <location>
        <begin position="375"/>
        <end position="399"/>
    </location>
</feature>
<feature type="compositionally biased region" description="Polar residues" evidence="6">
    <location>
        <begin position="1223"/>
        <end position="1239"/>
    </location>
</feature>
<dbReference type="InterPro" id="IPR015943">
    <property type="entry name" value="WD40/YVTN_repeat-like_dom_sf"/>
</dbReference>
<dbReference type="Proteomes" id="UP000294003">
    <property type="component" value="Unassembled WGS sequence"/>
</dbReference>
<feature type="compositionally biased region" description="Polar residues" evidence="6">
    <location>
        <begin position="1335"/>
        <end position="1351"/>
    </location>
</feature>
<keyword evidence="2" id="KW-0813">Transport</keyword>
<feature type="transmembrane region" description="Helical" evidence="7">
    <location>
        <begin position="202"/>
        <end position="220"/>
    </location>
</feature>
<dbReference type="SUPFAM" id="SSF103473">
    <property type="entry name" value="MFS general substrate transporter"/>
    <property type="match status" value="1"/>
</dbReference>
<evidence type="ECO:0000256" key="3">
    <source>
        <dbReference type="ARBA" id="ARBA00022692"/>
    </source>
</evidence>
<keyword evidence="4 7" id="KW-1133">Transmembrane helix</keyword>
<name>A0ABY0GQL9_9PEZI</name>
<feature type="transmembrane region" description="Helical" evidence="7">
    <location>
        <begin position="529"/>
        <end position="551"/>
    </location>
</feature>
<keyword evidence="5 7" id="KW-0472">Membrane</keyword>
<gene>
    <name evidence="9" type="ORF">DL762_010659</name>
</gene>
<feature type="compositionally biased region" description="Polar residues" evidence="6">
    <location>
        <begin position="841"/>
        <end position="852"/>
    </location>
</feature>
<feature type="region of interest" description="Disordered" evidence="6">
    <location>
        <begin position="1"/>
        <end position="57"/>
    </location>
</feature>
<feature type="transmembrane region" description="Helical" evidence="7">
    <location>
        <begin position="294"/>
        <end position="316"/>
    </location>
</feature>
<keyword evidence="3 7" id="KW-0812">Transmembrane</keyword>
<feature type="region of interest" description="Disordered" evidence="6">
    <location>
        <begin position="1223"/>
        <end position="1282"/>
    </location>
</feature>
<accession>A0ABY0GQL9</accession>
<evidence type="ECO:0000256" key="6">
    <source>
        <dbReference type="SAM" id="MobiDB-lite"/>
    </source>
</evidence>
<dbReference type="Pfam" id="PF07690">
    <property type="entry name" value="MFS_1"/>
    <property type="match status" value="1"/>
</dbReference>
<dbReference type="Gene3D" id="1.20.1280.50">
    <property type="match status" value="1"/>
</dbReference>
<evidence type="ECO:0000256" key="1">
    <source>
        <dbReference type="ARBA" id="ARBA00004141"/>
    </source>
</evidence>
<dbReference type="Gene3D" id="6.10.140.100">
    <property type="match status" value="1"/>
</dbReference>
<dbReference type="Gene3D" id="2.130.10.10">
    <property type="entry name" value="YVTN repeat-like/Quinoprotein amine dehydrogenase"/>
    <property type="match status" value="1"/>
</dbReference>
<organism evidence="9 10">
    <name type="scientific">Monosporascus cannonballus</name>
    <dbReference type="NCBI Taxonomy" id="155416"/>
    <lineage>
        <taxon>Eukaryota</taxon>
        <taxon>Fungi</taxon>
        <taxon>Dikarya</taxon>
        <taxon>Ascomycota</taxon>
        <taxon>Pezizomycotina</taxon>
        <taxon>Sordariomycetes</taxon>
        <taxon>Xylariomycetidae</taxon>
        <taxon>Xylariales</taxon>
        <taxon>Xylariales incertae sedis</taxon>
        <taxon>Monosporascus</taxon>
    </lineage>
</organism>
<dbReference type="InterPro" id="IPR003903">
    <property type="entry name" value="UIM_dom"/>
</dbReference>
<comment type="caution">
    <text evidence="9">The sequence shown here is derived from an EMBL/GenBank/DDBJ whole genome shotgun (WGS) entry which is preliminary data.</text>
</comment>
<dbReference type="InterPro" id="IPR011701">
    <property type="entry name" value="MFS"/>
</dbReference>
<feature type="region of interest" description="Disordered" evidence="6">
    <location>
        <begin position="1575"/>
        <end position="1628"/>
    </location>
</feature>
<dbReference type="InterPro" id="IPR036047">
    <property type="entry name" value="F-box-like_dom_sf"/>
</dbReference>
<evidence type="ECO:0000313" key="9">
    <source>
        <dbReference type="EMBL" id="RYO73831.1"/>
    </source>
</evidence>
<dbReference type="SMART" id="SM00726">
    <property type="entry name" value="UIM"/>
    <property type="match status" value="2"/>
</dbReference>
<feature type="transmembrane region" description="Helical" evidence="7">
    <location>
        <begin position="226"/>
        <end position="250"/>
    </location>
</feature>
<feature type="domain" description="F-box" evidence="8">
    <location>
        <begin position="720"/>
        <end position="766"/>
    </location>
</feature>
<feature type="compositionally biased region" description="Acidic residues" evidence="6">
    <location>
        <begin position="29"/>
        <end position="39"/>
    </location>
</feature>
<protein>
    <recommendedName>
        <fullName evidence="8">F-box domain-containing protein</fullName>
    </recommendedName>
</protein>
<evidence type="ECO:0000256" key="2">
    <source>
        <dbReference type="ARBA" id="ARBA00022448"/>
    </source>
</evidence>